<evidence type="ECO:0000313" key="2">
    <source>
        <dbReference type="Proteomes" id="UP000501926"/>
    </source>
</evidence>
<sequence>MEVEVGEVLVPEVAADKMSLNMAVYLRAAQTNKVCLCLS</sequence>
<dbReference type="EMBL" id="CP049055">
    <property type="protein sequence ID" value="QII12976.1"/>
    <property type="molecule type" value="Genomic_DNA"/>
</dbReference>
<reference evidence="1 2" key="1">
    <citation type="submission" date="2020-02" db="EMBL/GenBank/DDBJ databases">
        <title>Newly sequenced genome of strain CSTR1 showed variability in Candidatus Kuenenia stuttgartiensis genomes.</title>
        <authorList>
            <person name="Ding C."/>
            <person name="Adrian L."/>
        </authorList>
    </citation>
    <scope>NUCLEOTIDE SEQUENCE [LARGE SCALE GENOMIC DNA]</scope>
    <source>
        <strain evidence="1 2">CSTR1</strain>
    </source>
</reference>
<accession>A0A6G7GTS6</accession>
<name>A0A6G7GTS6_KUEST</name>
<dbReference type="AlphaFoldDB" id="A0A6G7GTS6"/>
<dbReference type="Proteomes" id="UP000501926">
    <property type="component" value="Chromosome"/>
</dbReference>
<evidence type="ECO:0000313" key="1">
    <source>
        <dbReference type="EMBL" id="QII12976.1"/>
    </source>
</evidence>
<protein>
    <submittedName>
        <fullName evidence="1">Uncharacterized protein</fullName>
    </submittedName>
</protein>
<gene>
    <name evidence="1" type="ORF">KsCSTR_35970</name>
</gene>
<proteinExistence type="predicted"/>
<organism evidence="1 2">
    <name type="scientific">Kuenenia stuttgartiensis</name>
    <dbReference type="NCBI Taxonomy" id="174633"/>
    <lineage>
        <taxon>Bacteria</taxon>
        <taxon>Pseudomonadati</taxon>
        <taxon>Planctomycetota</taxon>
        <taxon>Candidatus Brocadiia</taxon>
        <taxon>Candidatus Brocadiales</taxon>
        <taxon>Candidatus Brocadiaceae</taxon>
        <taxon>Candidatus Kuenenia</taxon>
    </lineage>
</organism>